<gene>
    <name evidence="1" type="ORF">FOZ60_005438</name>
</gene>
<name>A0A7J6NTD1_PEROL</name>
<sequence>MAAVSIDAAVTTWKAHPDAEASPRLPPLSLPKEDSAGGYGFVSEQDACRVMVSSILSATFNSRSARHWLGRATVFYCF</sequence>
<accession>A0A7J6NTD1</accession>
<evidence type="ECO:0000313" key="1">
    <source>
        <dbReference type="EMBL" id="KAF4686301.1"/>
    </source>
</evidence>
<dbReference type="Proteomes" id="UP000541610">
    <property type="component" value="Unassembled WGS sequence"/>
</dbReference>
<proteinExistence type="predicted"/>
<dbReference type="EMBL" id="JABANP010000227">
    <property type="protein sequence ID" value="KAF4686301.1"/>
    <property type="molecule type" value="Genomic_DNA"/>
</dbReference>
<dbReference type="AlphaFoldDB" id="A0A7J6NTD1"/>
<organism evidence="1 2">
    <name type="scientific">Perkinsus olseni</name>
    <name type="common">Perkinsus atlanticus</name>
    <dbReference type="NCBI Taxonomy" id="32597"/>
    <lineage>
        <taxon>Eukaryota</taxon>
        <taxon>Sar</taxon>
        <taxon>Alveolata</taxon>
        <taxon>Perkinsozoa</taxon>
        <taxon>Perkinsea</taxon>
        <taxon>Perkinsida</taxon>
        <taxon>Perkinsidae</taxon>
        <taxon>Perkinsus</taxon>
    </lineage>
</organism>
<protein>
    <submittedName>
        <fullName evidence="1">Uncharacterized protein</fullName>
    </submittedName>
</protein>
<comment type="caution">
    <text evidence="1">The sequence shown here is derived from an EMBL/GenBank/DDBJ whole genome shotgun (WGS) entry which is preliminary data.</text>
</comment>
<reference evidence="1 2" key="1">
    <citation type="submission" date="2020-04" db="EMBL/GenBank/DDBJ databases">
        <title>Perkinsus olseni comparative genomics.</title>
        <authorList>
            <person name="Bogema D.R."/>
        </authorList>
    </citation>
    <scope>NUCLEOTIDE SEQUENCE [LARGE SCALE GENOMIC DNA]</scope>
    <source>
        <strain evidence="1">00978-12</strain>
    </source>
</reference>
<evidence type="ECO:0000313" key="2">
    <source>
        <dbReference type="Proteomes" id="UP000541610"/>
    </source>
</evidence>